<keyword evidence="2" id="KW-0496">Mitochondrion</keyword>
<sequence length="184" mass="22263">MRFGIFLKEKDGREGELIGEGGVNAFEGHRPTLYYVFKMEHWNYGYDTEFVKSLKLFWRSFPRKDLQIRVIYSSINFRETSKVTELLMATSDPDYERSKKVLQKAGFDECGEYVRVKKICWRYPPFQIKGRNFSLYRVNTATRFLYFCIHIYSFFQTRKWYMTNTKSYNIRYFAGWPVRILNKD</sequence>
<dbReference type="Pfam" id="PF13302">
    <property type="entry name" value="Acetyltransf_3"/>
    <property type="match status" value="1"/>
</dbReference>
<dbReference type="AlphaFoldDB" id="A0A386RW63"/>
<protein>
    <recommendedName>
        <fullName evidence="1">N-acetyltransferase domain-containing protein</fullName>
    </recommendedName>
</protein>
<reference evidence="2" key="1">
    <citation type="journal article" date="2018" name="Front. Microbiol.">
        <title>Comparison of the Mitochondrial Genome Sequences of Six Annulohypoxylon stygium Isolates Suggests Short Fragment Insertions as a Potential Factor Leading to Larger Genomic Size.</title>
        <authorList>
            <person name="Deng Y."/>
            <person name="Hsiang T."/>
            <person name="Li S."/>
            <person name="Lin L."/>
            <person name="Wang Q."/>
            <person name="Chen Q."/>
            <person name="Xie B."/>
            <person name="Ming R."/>
        </authorList>
    </citation>
    <scope>NUCLEOTIDE SEQUENCE</scope>
    <source>
        <strain evidence="2">A</strain>
    </source>
</reference>
<organism evidence="2">
    <name type="scientific">Annulohypoxylon stygium</name>
    <dbReference type="NCBI Taxonomy" id="326628"/>
    <lineage>
        <taxon>Eukaryota</taxon>
        <taxon>Fungi</taxon>
        <taxon>Dikarya</taxon>
        <taxon>Ascomycota</taxon>
        <taxon>Pezizomycotina</taxon>
        <taxon>Sordariomycetes</taxon>
        <taxon>Xylariomycetidae</taxon>
        <taxon>Xylariales</taxon>
        <taxon>Hypoxylaceae</taxon>
        <taxon>Annulohypoxylon</taxon>
    </lineage>
</organism>
<dbReference type="InterPro" id="IPR000182">
    <property type="entry name" value="GNAT_dom"/>
</dbReference>
<geneLocation type="mitochondrion" evidence="2"/>
<evidence type="ECO:0000259" key="1">
    <source>
        <dbReference type="Pfam" id="PF13302"/>
    </source>
</evidence>
<evidence type="ECO:0000313" key="2">
    <source>
        <dbReference type="EMBL" id="AYE67558.1"/>
    </source>
</evidence>
<dbReference type="EMBL" id="MH620790">
    <property type="protein sequence ID" value="AYE67558.1"/>
    <property type="molecule type" value="Genomic_DNA"/>
</dbReference>
<dbReference type="Gene3D" id="3.40.630.30">
    <property type="match status" value="1"/>
</dbReference>
<feature type="domain" description="N-acetyltransferase" evidence="1">
    <location>
        <begin position="3"/>
        <end position="107"/>
    </location>
</feature>
<name>A0A386RW63_9PEZI</name>
<dbReference type="GO" id="GO:0016747">
    <property type="term" value="F:acyltransferase activity, transferring groups other than amino-acyl groups"/>
    <property type="evidence" value="ECO:0007669"/>
    <property type="project" value="InterPro"/>
</dbReference>
<proteinExistence type="predicted"/>
<accession>A0A386RW63</accession>
<gene>
    <name evidence="2" type="primary">orf184</name>
</gene>